<dbReference type="OrthoDB" id="938768at2"/>
<dbReference type="Proteomes" id="UP000441754">
    <property type="component" value="Unassembled WGS sequence"/>
</dbReference>
<dbReference type="RefSeq" id="WP_154176050.1">
    <property type="nucleotide sequence ID" value="NZ_WJXZ01000009.1"/>
</dbReference>
<dbReference type="AlphaFoldDB" id="A0A7K0ELL7"/>
<keyword evidence="1" id="KW-0732">Signal</keyword>
<evidence type="ECO:0000256" key="1">
    <source>
        <dbReference type="SAM" id="SignalP"/>
    </source>
</evidence>
<dbReference type="InterPro" id="IPR026444">
    <property type="entry name" value="Secre_tail"/>
</dbReference>
<name>A0A7K0ELL7_9BACT</name>
<dbReference type="InterPro" id="IPR013783">
    <property type="entry name" value="Ig-like_fold"/>
</dbReference>
<accession>A0A7K0ELL7</accession>
<comment type="caution">
    <text evidence="3">The sequence shown here is derived from an EMBL/GenBank/DDBJ whole genome shotgun (WGS) entry which is preliminary data.</text>
</comment>
<evidence type="ECO:0000313" key="4">
    <source>
        <dbReference type="Proteomes" id="UP000441754"/>
    </source>
</evidence>
<protein>
    <submittedName>
        <fullName evidence="3">T9SS type A sorting domain-containing protein</fullName>
    </submittedName>
</protein>
<gene>
    <name evidence="3" type="ORF">GJJ30_15340</name>
</gene>
<dbReference type="NCBIfam" id="TIGR04183">
    <property type="entry name" value="Por_Secre_tail"/>
    <property type="match status" value="1"/>
</dbReference>
<dbReference type="Pfam" id="PF18962">
    <property type="entry name" value="Por_Secre_tail"/>
    <property type="match status" value="1"/>
</dbReference>
<sequence length="421" mass="45031">MKKIVYLIGFALSLGAQTSFGQCAPASPSCSGCTALTASNQNLSSGKYCITTTVSNLNIQAGAVVCVTAPGSLVNSNLVGGTLIYNSGTLSNFNANSGDLRVHGTLTNPVNSNFNGARVIVENGGILNMTDMNINGDLVVDNGTVNVTNLFRINGNGNVCMANMGQIHTQYFQNNNKNGTTAQSTKGCISISNPQGQTNLNNVLTGSSNVLVCLPGSFTPGNLGSATVTNNCSGCTSALPVTYAYFRALAQQTGVRLEWQTSNELNHGYFIVERSTNAMDFTAISGPVIDPIGTQNGSKSYRYIDDAITEGTFYYRLKQVDTDGQYVYSKLVAVILGDQNPVVHVFPNPVVNQLNVSLETDEMGIIDTELSDISGKLLFSESRNKTEKKQVQVINFQQIPTGIYLVSIRLGNQFFIRKVVK</sequence>
<dbReference type="Gene3D" id="2.60.40.10">
    <property type="entry name" value="Immunoglobulins"/>
    <property type="match status" value="1"/>
</dbReference>
<proteinExistence type="predicted"/>
<reference evidence="3 4" key="1">
    <citation type="journal article" date="2018" name="Antonie Van Leeuwenhoek">
        <title>Larkinella terrae sp. nov., isolated from soil on Jeju Island, South Korea.</title>
        <authorList>
            <person name="Ten L.N."/>
            <person name="Jeon J."/>
            <person name="Park S.J."/>
            <person name="Park S."/>
            <person name="Lee S.Y."/>
            <person name="Kim M.K."/>
            <person name="Jung H.Y."/>
        </authorList>
    </citation>
    <scope>NUCLEOTIDE SEQUENCE [LARGE SCALE GENOMIC DNA]</scope>
    <source>
        <strain evidence="3 4">KCTC 52001</strain>
    </source>
</reference>
<feature type="domain" description="Secretion system C-terminal sorting" evidence="2">
    <location>
        <begin position="345"/>
        <end position="420"/>
    </location>
</feature>
<evidence type="ECO:0000259" key="2">
    <source>
        <dbReference type="Pfam" id="PF18962"/>
    </source>
</evidence>
<feature type="chain" id="PRO_5029863963" evidence="1">
    <location>
        <begin position="22"/>
        <end position="421"/>
    </location>
</feature>
<feature type="signal peptide" evidence="1">
    <location>
        <begin position="1"/>
        <end position="21"/>
    </location>
</feature>
<dbReference type="EMBL" id="WJXZ01000009">
    <property type="protein sequence ID" value="MRS62674.1"/>
    <property type="molecule type" value="Genomic_DNA"/>
</dbReference>
<keyword evidence="4" id="KW-1185">Reference proteome</keyword>
<organism evidence="3 4">
    <name type="scientific">Larkinella terrae</name>
    <dbReference type="NCBI Taxonomy" id="2025311"/>
    <lineage>
        <taxon>Bacteria</taxon>
        <taxon>Pseudomonadati</taxon>
        <taxon>Bacteroidota</taxon>
        <taxon>Cytophagia</taxon>
        <taxon>Cytophagales</taxon>
        <taxon>Spirosomataceae</taxon>
        <taxon>Larkinella</taxon>
    </lineage>
</organism>
<evidence type="ECO:0000313" key="3">
    <source>
        <dbReference type="EMBL" id="MRS62674.1"/>
    </source>
</evidence>